<evidence type="ECO:0000313" key="2">
    <source>
        <dbReference type="EMBL" id="MDV7215712.1"/>
    </source>
</evidence>
<comment type="caution">
    <text evidence="2">The sequence shown here is derived from an EMBL/GenBank/DDBJ whole genome shotgun (WGS) entry which is preliminary data.</text>
</comment>
<evidence type="ECO:0000313" key="3">
    <source>
        <dbReference type="Proteomes" id="UP001187346"/>
    </source>
</evidence>
<name>A0ABU4F547_9ACTN</name>
<evidence type="ECO:0000259" key="1">
    <source>
        <dbReference type="Pfam" id="PF14062"/>
    </source>
</evidence>
<feature type="domain" description="DUF4253" evidence="1">
    <location>
        <begin position="165"/>
        <end position="269"/>
    </location>
</feature>
<dbReference type="InterPro" id="IPR025349">
    <property type="entry name" value="DUF4253"/>
</dbReference>
<protein>
    <submittedName>
        <fullName evidence="2">DUF4253 domain-containing protein</fullName>
    </submittedName>
</protein>
<accession>A0ABU4F547</accession>
<sequence>MALPLPDELSLLSGRFEARGEVEVWFSDELPEDLVELWPRLLESAEVTGLYPFICRRDDPYQVQDLSEVDAIRLDDVLAGDFVEYRRRRLPYWSNPAAGGDVLPDDDDPEDFGSWPHDPGPPFETWPGLAAGDPGTGAGVSAAEAGGWAVEELLGDEPFVHTCQLALVPARRSADVPAIVGWAAEAPVPLLCALLRSWEERFGARVVSGFGSALTVSVARPPLDVPHAEQLALEHVLSTADNIVDDPPTPFPEYANGLVGRHQWRFWWD</sequence>
<gene>
    <name evidence="2" type="ORF">R5A26_07085</name>
</gene>
<proteinExistence type="predicted"/>
<keyword evidence="3" id="KW-1185">Reference proteome</keyword>
<organism evidence="2 3">
    <name type="scientific">Streptomyces prunicolor</name>
    <dbReference type="NCBI Taxonomy" id="67348"/>
    <lineage>
        <taxon>Bacteria</taxon>
        <taxon>Bacillati</taxon>
        <taxon>Actinomycetota</taxon>
        <taxon>Actinomycetes</taxon>
        <taxon>Kitasatosporales</taxon>
        <taxon>Streptomycetaceae</taxon>
        <taxon>Streptomyces</taxon>
    </lineage>
</organism>
<dbReference type="EMBL" id="JAWMAJ010000016">
    <property type="protein sequence ID" value="MDV7215712.1"/>
    <property type="molecule type" value="Genomic_DNA"/>
</dbReference>
<reference evidence="2 3" key="1">
    <citation type="submission" date="2023-10" db="EMBL/GenBank/DDBJ databases">
        <title>Characterization of rhizosphere-enriched actinobacteria from wheat plants lab-grown on chernevaya soil.</title>
        <authorList>
            <person name="Tikhonova E.N."/>
            <person name="Konopkin A."/>
            <person name="Kravchenko I.K."/>
        </authorList>
    </citation>
    <scope>NUCLEOTIDE SEQUENCE [LARGE SCALE GENOMIC DNA]</scope>
    <source>
        <strain evidence="2 3">RR29</strain>
    </source>
</reference>
<dbReference type="RefSeq" id="WP_317770492.1">
    <property type="nucleotide sequence ID" value="NZ_JAWMAJ010000016.1"/>
</dbReference>
<dbReference type="Pfam" id="PF14062">
    <property type="entry name" value="DUF4253"/>
    <property type="match status" value="1"/>
</dbReference>
<dbReference type="Proteomes" id="UP001187346">
    <property type="component" value="Unassembled WGS sequence"/>
</dbReference>